<dbReference type="RefSeq" id="WP_346755721.1">
    <property type="nucleotide sequence ID" value="NZ_JAUJEA010000025.1"/>
</dbReference>
<dbReference type="Gene3D" id="2.120.10.30">
    <property type="entry name" value="TolB, C-terminal domain"/>
    <property type="match status" value="1"/>
</dbReference>
<evidence type="ECO:0000313" key="5">
    <source>
        <dbReference type="EMBL" id="MDN5205703.1"/>
    </source>
</evidence>
<dbReference type="Pfam" id="PF01436">
    <property type="entry name" value="NHL"/>
    <property type="match status" value="2"/>
</dbReference>
<keyword evidence="1" id="KW-0732">Signal</keyword>
<reference evidence="5" key="1">
    <citation type="submission" date="2023-06" db="EMBL/GenBank/DDBJ databases">
        <title>Genomic of Parafulvivirga corallium.</title>
        <authorList>
            <person name="Wang G."/>
        </authorList>
    </citation>
    <scope>NUCLEOTIDE SEQUENCE</scope>
    <source>
        <strain evidence="5">BMA10</strain>
    </source>
</reference>
<dbReference type="SUPFAM" id="SSF63829">
    <property type="entry name" value="Calcium-dependent phosphotriesterase"/>
    <property type="match status" value="1"/>
</dbReference>
<keyword evidence="6" id="KW-1185">Reference proteome</keyword>
<dbReference type="PROSITE" id="PS51125">
    <property type="entry name" value="NHL"/>
    <property type="match status" value="2"/>
</dbReference>
<evidence type="ECO:0000256" key="4">
    <source>
        <dbReference type="PROSITE-ProRule" id="PRU00504"/>
    </source>
</evidence>
<protein>
    <submittedName>
        <fullName evidence="5">Peptidyl-alpha-hydroxyglycine alpha-amidating lyase family protein</fullName>
    </submittedName>
</protein>
<dbReference type="InterPro" id="IPR011042">
    <property type="entry name" value="6-blade_b-propeller_TolB-like"/>
</dbReference>
<dbReference type="Proteomes" id="UP001172082">
    <property type="component" value="Unassembled WGS sequence"/>
</dbReference>
<evidence type="ECO:0000256" key="3">
    <source>
        <dbReference type="ARBA" id="ARBA00023180"/>
    </source>
</evidence>
<evidence type="ECO:0000313" key="6">
    <source>
        <dbReference type="Proteomes" id="UP001172082"/>
    </source>
</evidence>
<keyword evidence="3" id="KW-0325">Glycoprotein</keyword>
<name>A0ABT8KZZ4_9BACT</name>
<dbReference type="GO" id="GO:0016829">
    <property type="term" value="F:lyase activity"/>
    <property type="evidence" value="ECO:0007669"/>
    <property type="project" value="UniProtKB-KW"/>
</dbReference>
<organism evidence="5 6">
    <name type="scientific">Splendidivirga corallicola</name>
    <dbReference type="NCBI Taxonomy" id="3051826"/>
    <lineage>
        <taxon>Bacteria</taxon>
        <taxon>Pseudomonadati</taxon>
        <taxon>Bacteroidota</taxon>
        <taxon>Cytophagia</taxon>
        <taxon>Cytophagales</taxon>
        <taxon>Splendidivirgaceae</taxon>
        <taxon>Splendidivirga</taxon>
    </lineage>
</organism>
<dbReference type="EMBL" id="JAUJEA010000025">
    <property type="protein sequence ID" value="MDN5205703.1"/>
    <property type="molecule type" value="Genomic_DNA"/>
</dbReference>
<feature type="repeat" description="NHL" evidence="4">
    <location>
        <begin position="146"/>
        <end position="190"/>
    </location>
</feature>
<gene>
    <name evidence="5" type="ORF">QQ008_30240</name>
</gene>
<keyword evidence="5" id="KW-0456">Lyase</keyword>
<dbReference type="InterPro" id="IPR001258">
    <property type="entry name" value="NHL_repeat"/>
</dbReference>
<feature type="repeat" description="NHL" evidence="4">
    <location>
        <begin position="198"/>
        <end position="237"/>
    </location>
</feature>
<keyword evidence="2" id="KW-0677">Repeat</keyword>
<accession>A0ABT8KZZ4</accession>
<sequence>MKYKYVGIFYFLIGLPFFGCENSQKKETDETKKTDAYELVKDWPKLPEDLILSKPVGLGIDSENNIIVFHRAGRVLQDPLPEDKIQENTILMLDKQTGEVIKSWGADLFIMPHGLEVDHENNVWATDLLLHQVFKFSPDGELLLSLGESGIPGIDSTHFDRPTDVAVSDDGSFYVSDGYGNNRIVKFSRNGTYLLEWGVAGNKEGEFNVPHGIDLDEMNNVYIADRENNRIQKFDAMGNYIGQWGNDSSSEQLFSIVIDKKRKYLFGIDYTAGNDTITQGSDILRFDLNFNLDVRFGRSGFSNAPVSLYHDILVDDEGNIYTGDLLGDQVHKFQLKKPDNQAPD</sequence>
<proteinExistence type="predicted"/>
<dbReference type="PANTHER" id="PTHR10680:SF14">
    <property type="entry name" value="PEPTIDYL-GLYCINE ALPHA-AMIDATING MONOOXYGENASE"/>
    <property type="match status" value="1"/>
</dbReference>
<dbReference type="PANTHER" id="PTHR10680">
    <property type="entry name" value="PEPTIDYL-GLYCINE ALPHA-AMIDATING MONOOXYGENASE"/>
    <property type="match status" value="1"/>
</dbReference>
<dbReference type="CDD" id="cd14958">
    <property type="entry name" value="NHL_PAL_like"/>
    <property type="match status" value="1"/>
</dbReference>
<comment type="caution">
    <text evidence="5">The sequence shown here is derived from an EMBL/GenBank/DDBJ whole genome shotgun (WGS) entry which is preliminary data.</text>
</comment>
<evidence type="ECO:0000256" key="1">
    <source>
        <dbReference type="ARBA" id="ARBA00022729"/>
    </source>
</evidence>
<evidence type="ECO:0000256" key="2">
    <source>
        <dbReference type="ARBA" id="ARBA00022737"/>
    </source>
</evidence>